<dbReference type="EMBL" id="SDRB02011128">
    <property type="protein sequence ID" value="THG02666.1"/>
    <property type="molecule type" value="Genomic_DNA"/>
</dbReference>
<name>A0A4S4DKV3_CAMSN</name>
<keyword evidence="3" id="KW-1185">Reference proteome</keyword>
<gene>
    <name evidence="2" type="ORF">TEA_025378</name>
</gene>
<accession>A0A4S4DKV3</accession>
<evidence type="ECO:0000313" key="3">
    <source>
        <dbReference type="Proteomes" id="UP000306102"/>
    </source>
</evidence>
<sequence length="189" mass="21248">MQRCGYGIHHVLRESNSSADGLAKLGANQVEPLVVMDEALEDIRGLVIADVVGHRKRLHRREISSFSKKKKIDKVECVIEPTTEESENQLEVERESNIDNGKPKQQQLKQATELHKARGKKKVDGRKIRTEQIHNHEAKRNCLKTGQRKNKLNDLAAMGVAAATEAMKESDPVVEWFGQLTAQDGQVDH</sequence>
<dbReference type="Proteomes" id="UP000306102">
    <property type="component" value="Unassembled WGS sequence"/>
</dbReference>
<evidence type="ECO:0000256" key="1">
    <source>
        <dbReference type="SAM" id="MobiDB-lite"/>
    </source>
</evidence>
<organism evidence="2 3">
    <name type="scientific">Camellia sinensis var. sinensis</name>
    <name type="common">China tea</name>
    <dbReference type="NCBI Taxonomy" id="542762"/>
    <lineage>
        <taxon>Eukaryota</taxon>
        <taxon>Viridiplantae</taxon>
        <taxon>Streptophyta</taxon>
        <taxon>Embryophyta</taxon>
        <taxon>Tracheophyta</taxon>
        <taxon>Spermatophyta</taxon>
        <taxon>Magnoliopsida</taxon>
        <taxon>eudicotyledons</taxon>
        <taxon>Gunneridae</taxon>
        <taxon>Pentapetalae</taxon>
        <taxon>asterids</taxon>
        <taxon>Ericales</taxon>
        <taxon>Theaceae</taxon>
        <taxon>Camellia</taxon>
    </lineage>
</organism>
<protein>
    <submittedName>
        <fullName evidence="2">Uncharacterized protein</fullName>
    </submittedName>
</protein>
<reference evidence="2 3" key="1">
    <citation type="journal article" date="2018" name="Proc. Natl. Acad. Sci. U.S.A.">
        <title>Draft genome sequence of Camellia sinensis var. sinensis provides insights into the evolution of the tea genome and tea quality.</title>
        <authorList>
            <person name="Wei C."/>
            <person name="Yang H."/>
            <person name="Wang S."/>
            <person name="Zhao J."/>
            <person name="Liu C."/>
            <person name="Gao L."/>
            <person name="Xia E."/>
            <person name="Lu Y."/>
            <person name="Tai Y."/>
            <person name="She G."/>
            <person name="Sun J."/>
            <person name="Cao H."/>
            <person name="Tong W."/>
            <person name="Gao Q."/>
            <person name="Li Y."/>
            <person name="Deng W."/>
            <person name="Jiang X."/>
            <person name="Wang W."/>
            <person name="Chen Q."/>
            <person name="Zhang S."/>
            <person name="Li H."/>
            <person name="Wu J."/>
            <person name="Wang P."/>
            <person name="Li P."/>
            <person name="Shi C."/>
            <person name="Zheng F."/>
            <person name="Jian J."/>
            <person name="Huang B."/>
            <person name="Shan D."/>
            <person name="Shi M."/>
            <person name="Fang C."/>
            <person name="Yue Y."/>
            <person name="Li F."/>
            <person name="Li D."/>
            <person name="Wei S."/>
            <person name="Han B."/>
            <person name="Jiang C."/>
            <person name="Yin Y."/>
            <person name="Xia T."/>
            <person name="Zhang Z."/>
            <person name="Bennetzen J.L."/>
            <person name="Zhao S."/>
            <person name="Wan X."/>
        </authorList>
    </citation>
    <scope>NUCLEOTIDE SEQUENCE [LARGE SCALE GENOMIC DNA]</scope>
    <source>
        <strain evidence="3">cv. Shuchazao</strain>
        <tissue evidence="2">Leaf</tissue>
    </source>
</reference>
<evidence type="ECO:0000313" key="2">
    <source>
        <dbReference type="EMBL" id="THG02666.1"/>
    </source>
</evidence>
<comment type="caution">
    <text evidence="2">The sequence shown here is derived from an EMBL/GenBank/DDBJ whole genome shotgun (WGS) entry which is preliminary data.</text>
</comment>
<proteinExistence type="predicted"/>
<feature type="region of interest" description="Disordered" evidence="1">
    <location>
        <begin position="84"/>
        <end position="105"/>
    </location>
</feature>
<dbReference type="AlphaFoldDB" id="A0A4S4DKV3"/>